<keyword evidence="8" id="KW-1185">Reference proteome</keyword>
<sequence length="462" mass="49769">MNTPTTFIASRTASLLGEVLRPGDAGYDASRALWNGAIDRRPAFIVRCRSTREVAAAVRFAADNGLLLAVKGGGHSIPGWSVCEGGLMIDLSPMKAVHVDAQQRIATAEPGLLLREYDAATQAHGLASPGGEISHTGVAGLTLGGGLGWLSRKYGLACDNLIEAEVVLADGSVAVASERQNAELFWALRGGGGNFGVVTKFSFRLQPVAPMFAGFVMYPAAQAPEVLAHYERLTRSAPDELSLMTALLSAPPAPFVPPALHFQPVVGIAACYVGPVEEGERVLQAVRGFGQPAVDTFGVQPYTAIQQWFDASVPHGLHYHCRSEWLKPLEDGALQALARAATERSSPMSQVLVRHMGGATARVDPAATAFRFRDVRHILTVAACWEPGDLRAEEHRQWCRDAWAGLRPWSAGGSYVNHLTEEGADRTREAYGAETWDRLVAAKRRYDPANLFRMNQNIDPGI</sequence>
<dbReference type="PANTHER" id="PTHR42973">
    <property type="entry name" value="BINDING OXIDOREDUCTASE, PUTATIVE (AFU_ORTHOLOGUE AFUA_1G17690)-RELATED"/>
    <property type="match status" value="1"/>
</dbReference>
<keyword evidence="4" id="KW-0274">FAD</keyword>
<dbReference type="PANTHER" id="PTHR42973:SF39">
    <property type="entry name" value="FAD-BINDING PCMH-TYPE DOMAIN-CONTAINING PROTEIN"/>
    <property type="match status" value="1"/>
</dbReference>
<accession>A0A127JRR9</accession>
<gene>
    <name evidence="7" type="ORF">UC35_06970</name>
</gene>
<feature type="domain" description="FAD-binding PCMH-type" evidence="6">
    <location>
        <begin position="38"/>
        <end position="208"/>
    </location>
</feature>
<evidence type="ECO:0000256" key="5">
    <source>
        <dbReference type="ARBA" id="ARBA00023002"/>
    </source>
</evidence>
<dbReference type="Pfam" id="PF08031">
    <property type="entry name" value="BBE"/>
    <property type="match status" value="1"/>
</dbReference>
<dbReference type="PATRIC" id="fig|94132.3.peg.1422"/>
<dbReference type="InterPro" id="IPR012951">
    <property type="entry name" value="BBE"/>
</dbReference>
<dbReference type="RefSeq" id="WP_061497498.1">
    <property type="nucleotide sequence ID" value="NZ_CP010951.1"/>
</dbReference>
<dbReference type="EMBL" id="CP010951">
    <property type="protein sequence ID" value="AMO22671.1"/>
    <property type="molecule type" value="Genomic_DNA"/>
</dbReference>
<evidence type="ECO:0000313" key="8">
    <source>
        <dbReference type="Proteomes" id="UP000070433"/>
    </source>
</evidence>
<evidence type="ECO:0000313" key="7">
    <source>
        <dbReference type="EMBL" id="AMO22671.1"/>
    </source>
</evidence>
<evidence type="ECO:0000256" key="4">
    <source>
        <dbReference type="ARBA" id="ARBA00022827"/>
    </source>
</evidence>
<protein>
    <recommendedName>
        <fullName evidence="6">FAD-binding PCMH-type domain-containing protein</fullName>
    </recommendedName>
</protein>
<name>A0A127JRR9_9BURK</name>
<evidence type="ECO:0000256" key="1">
    <source>
        <dbReference type="ARBA" id="ARBA00001974"/>
    </source>
</evidence>
<dbReference type="InterPro" id="IPR016169">
    <property type="entry name" value="FAD-bd_PCMH_sub2"/>
</dbReference>
<dbReference type="Proteomes" id="UP000070433">
    <property type="component" value="Chromosome"/>
</dbReference>
<dbReference type="InterPro" id="IPR006093">
    <property type="entry name" value="Oxy_OxRdtase_FAD_BS"/>
</dbReference>
<dbReference type="Gene3D" id="3.30.43.10">
    <property type="entry name" value="Uridine Diphospho-n-acetylenolpyruvylglucosamine Reductase, domain 2"/>
    <property type="match status" value="1"/>
</dbReference>
<comment type="cofactor">
    <cofactor evidence="1">
        <name>FAD</name>
        <dbReference type="ChEBI" id="CHEBI:57692"/>
    </cofactor>
</comment>
<reference evidence="7 8" key="1">
    <citation type="journal article" date="2014" name="Int. J. Syst. Evol. Microbiol.">
        <title>Ramlibacter solisilvae sp. nov., isolated from forest soil, and emended description of the genus Ramlibacter.</title>
        <authorList>
            <person name="Lee H.J."/>
            <person name="Lee S.H."/>
            <person name="Lee S.S."/>
            <person name="Lee J.S."/>
            <person name="Kim Y."/>
            <person name="Kim S.C."/>
            <person name="Jeon C.O."/>
        </authorList>
    </citation>
    <scope>NUCLEOTIDE SEQUENCE [LARGE SCALE GENOMIC DNA]</scope>
    <source>
        <strain evidence="7 8">5-10</strain>
    </source>
</reference>
<evidence type="ECO:0000256" key="3">
    <source>
        <dbReference type="ARBA" id="ARBA00022630"/>
    </source>
</evidence>
<dbReference type="PROSITE" id="PS00862">
    <property type="entry name" value="OX2_COVAL_FAD"/>
    <property type="match status" value="1"/>
</dbReference>
<dbReference type="InterPro" id="IPR016166">
    <property type="entry name" value="FAD-bd_PCMH"/>
</dbReference>
<dbReference type="Gene3D" id="3.40.462.20">
    <property type="match status" value="1"/>
</dbReference>
<dbReference type="Pfam" id="PF01565">
    <property type="entry name" value="FAD_binding_4"/>
    <property type="match status" value="1"/>
</dbReference>
<keyword evidence="5" id="KW-0560">Oxidoreductase</keyword>
<dbReference type="PROSITE" id="PS51387">
    <property type="entry name" value="FAD_PCMH"/>
    <property type="match status" value="1"/>
</dbReference>
<dbReference type="InterPro" id="IPR016167">
    <property type="entry name" value="FAD-bd_PCMH_sub1"/>
</dbReference>
<evidence type="ECO:0000256" key="2">
    <source>
        <dbReference type="ARBA" id="ARBA00005466"/>
    </source>
</evidence>
<dbReference type="GO" id="GO:0071949">
    <property type="term" value="F:FAD binding"/>
    <property type="evidence" value="ECO:0007669"/>
    <property type="project" value="InterPro"/>
</dbReference>
<proteinExistence type="inferred from homology"/>
<dbReference type="InterPro" id="IPR006094">
    <property type="entry name" value="Oxid_FAD_bind_N"/>
</dbReference>
<comment type="similarity">
    <text evidence="2">Belongs to the oxygen-dependent FAD-linked oxidoreductase family.</text>
</comment>
<dbReference type="InterPro" id="IPR036318">
    <property type="entry name" value="FAD-bd_PCMH-like_sf"/>
</dbReference>
<dbReference type="GO" id="GO:0016491">
    <property type="term" value="F:oxidoreductase activity"/>
    <property type="evidence" value="ECO:0007669"/>
    <property type="project" value="UniProtKB-KW"/>
</dbReference>
<keyword evidence="3" id="KW-0285">Flavoprotein</keyword>
<dbReference type="Gene3D" id="3.30.465.10">
    <property type="match status" value="1"/>
</dbReference>
<evidence type="ECO:0000259" key="6">
    <source>
        <dbReference type="PROSITE" id="PS51387"/>
    </source>
</evidence>
<dbReference type="SUPFAM" id="SSF56176">
    <property type="entry name" value="FAD-binding/transporter-associated domain-like"/>
    <property type="match status" value="1"/>
</dbReference>
<organism evidence="7 8">
    <name type="scientific">Ramlibacter tataouinensis</name>
    <dbReference type="NCBI Taxonomy" id="94132"/>
    <lineage>
        <taxon>Bacteria</taxon>
        <taxon>Pseudomonadati</taxon>
        <taxon>Pseudomonadota</taxon>
        <taxon>Betaproteobacteria</taxon>
        <taxon>Burkholderiales</taxon>
        <taxon>Comamonadaceae</taxon>
        <taxon>Ramlibacter</taxon>
    </lineage>
</organism>
<dbReference type="AlphaFoldDB" id="A0A127JRR9"/>
<dbReference type="InterPro" id="IPR050416">
    <property type="entry name" value="FAD-linked_Oxidoreductase"/>
</dbReference>
<dbReference type="OrthoDB" id="9775082at2"/>